<dbReference type="AlphaFoldDB" id="A0A7C9TRJ7"/>
<organism evidence="1 2">
    <name type="scientific">Galbitalea soli</name>
    <dbReference type="NCBI Taxonomy" id="1268042"/>
    <lineage>
        <taxon>Bacteria</taxon>
        <taxon>Bacillati</taxon>
        <taxon>Actinomycetota</taxon>
        <taxon>Actinomycetes</taxon>
        <taxon>Micrococcales</taxon>
        <taxon>Microbacteriaceae</taxon>
        <taxon>Galbitalea</taxon>
    </lineage>
</organism>
<protein>
    <submittedName>
        <fullName evidence="1">Uncharacterized protein</fullName>
    </submittedName>
</protein>
<gene>
    <name evidence="1" type="ORF">G3T37_09955</name>
</gene>
<evidence type="ECO:0000313" key="1">
    <source>
        <dbReference type="EMBL" id="NEM91681.1"/>
    </source>
</evidence>
<reference evidence="1 2" key="1">
    <citation type="journal article" date="2014" name="Int. J. Syst. Evol. Microbiol.">
        <title>Description of Galbitalea soli gen. nov., sp. nov., and Frondihabitans sucicola sp. nov.</title>
        <authorList>
            <person name="Kim S.J."/>
            <person name="Lim J.M."/>
            <person name="Ahn J.H."/>
            <person name="Weon H.Y."/>
            <person name="Hamada M."/>
            <person name="Suzuki K."/>
            <person name="Ahn T.Y."/>
            <person name="Kwon S.W."/>
        </authorList>
    </citation>
    <scope>NUCLEOTIDE SEQUENCE [LARGE SCALE GENOMIC DNA]</scope>
    <source>
        <strain evidence="1 2">NBRC 108727</strain>
    </source>
</reference>
<dbReference type="EMBL" id="JAAGWZ010000002">
    <property type="protein sequence ID" value="NEM91681.1"/>
    <property type="molecule type" value="Genomic_DNA"/>
</dbReference>
<comment type="caution">
    <text evidence="1">The sequence shown here is derived from an EMBL/GenBank/DDBJ whole genome shotgun (WGS) entry which is preliminary data.</text>
</comment>
<sequence length="224" mass="23970">MSENRFEAIMPVLSAGRHRSPRRGACFMEYASYLAGLRWSDRPACTHPSLAALARLVNDLTSDDARSRLVIHVPSVVGLTGDDPRVPVVVSALAAAAALPVACESRQHALATALLRCETLMAGMTGPSVELARARTRRAFEQAPGMEAWARRFLGAEGVRTAVPLTAHDEAILRTAAIGIADACTDDRDARLGRLLADAIAETSRILRPESVSAPARERMPVPA</sequence>
<keyword evidence="2" id="KW-1185">Reference proteome</keyword>
<proteinExistence type="predicted"/>
<evidence type="ECO:0000313" key="2">
    <source>
        <dbReference type="Proteomes" id="UP000479756"/>
    </source>
</evidence>
<dbReference type="Proteomes" id="UP000479756">
    <property type="component" value="Unassembled WGS sequence"/>
</dbReference>
<accession>A0A7C9TRJ7</accession>
<name>A0A7C9TRJ7_9MICO</name>
<dbReference type="RefSeq" id="WP_163473540.1">
    <property type="nucleotide sequence ID" value="NZ_JAAGWZ010000002.1"/>
</dbReference>